<evidence type="ECO:0000256" key="4">
    <source>
        <dbReference type="SAM" id="Phobius"/>
    </source>
</evidence>
<evidence type="ECO:0000256" key="1">
    <source>
        <dbReference type="ARBA" id="ARBA00022737"/>
    </source>
</evidence>
<dbReference type="AlphaFoldDB" id="A0A8J2S1W5"/>
<keyword evidence="2 3" id="KW-0040">ANK repeat</keyword>
<comment type="caution">
    <text evidence="5">The sequence shown here is derived from an EMBL/GenBank/DDBJ whole genome shotgun (WGS) entry which is preliminary data.</text>
</comment>
<evidence type="ECO:0000313" key="5">
    <source>
        <dbReference type="EMBL" id="CAH0107855.1"/>
    </source>
</evidence>
<dbReference type="Gene3D" id="1.25.40.20">
    <property type="entry name" value="Ankyrin repeat-containing domain"/>
    <property type="match status" value="1"/>
</dbReference>
<keyword evidence="4" id="KW-0812">Transmembrane</keyword>
<reference evidence="5" key="1">
    <citation type="submission" date="2021-11" db="EMBL/GenBank/DDBJ databases">
        <authorList>
            <person name="Schell T."/>
        </authorList>
    </citation>
    <scope>NUCLEOTIDE SEQUENCE</scope>
    <source>
        <strain evidence="5">M5</strain>
    </source>
</reference>
<feature type="repeat" description="ANK" evidence="3">
    <location>
        <begin position="165"/>
        <end position="197"/>
    </location>
</feature>
<protein>
    <submittedName>
        <fullName evidence="5">Uncharacterized protein</fullName>
    </submittedName>
</protein>
<dbReference type="EMBL" id="CAKKLH010000279">
    <property type="protein sequence ID" value="CAH0107855.1"/>
    <property type="molecule type" value="Genomic_DNA"/>
</dbReference>
<feature type="transmembrane region" description="Helical" evidence="4">
    <location>
        <begin position="6"/>
        <end position="26"/>
    </location>
</feature>
<dbReference type="PROSITE" id="PS50297">
    <property type="entry name" value="ANK_REP_REGION"/>
    <property type="match status" value="1"/>
</dbReference>
<dbReference type="PANTHER" id="PTHR24171">
    <property type="entry name" value="ANKYRIN REPEAT DOMAIN-CONTAINING PROTEIN 39-RELATED"/>
    <property type="match status" value="1"/>
</dbReference>
<keyword evidence="6" id="KW-1185">Reference proteome</keyword>
<keyword evidence="4" id="KW-1133">Transmembrane helix</keyword>
<dbReference type="Pfam" id="PF12796">
    <property type="entry name" value="Ank_2"/>
    <property type="match status" value="1"/>
</dbReference>
<gene>
    <name evidence="5" type="ORF">DGAL_LOCUS11189</name>
</gene>
<dbReference type="SUPFAM" id="SSF48403">
    <property type="entry name" value="Ankyrin repeat"/>
    <property type="match status" value="1"/>
</dbReference>
<dbReference type="PANTHER" id="PTHR24171:SF9">
    <property type="entry name" value="ANKYRIN REPEAT DOMAIN-CONTAINING PROTEIN 39"/>
    <property type="match status" value="1"/>
</dbReference>
<evidence type="ECO:0000256" key="2">
    <source>
        <dbReference type="ARBA" id="ARBA00023043"/>
    </source>
</evidence>
<evidence type="ECO:0000256" key="3">
    <source>
        <dbReference type="PROSITE-ProRule" id="PRU00023"/>
    </source>
</evidence>
<accession>A0A8J2S1W5</accession>
<sequence length="227" mass="25478">MFDSAILLAFSLSTSLIAAVCLYDLYRRQKKQSDHEKENLDLVCHLAKFPYEMGNEDHCLALMRKHQISPNASSSNLQRSQLTPFLSACYGGSFKLIQFMLEFGADNELYNLNGDGALYMAIYGIACRLRSAQCAQQRSSEIQRGVLIIDCLANLGCDINSQNEFGFTPLHWAATTGEKWLVDHLLKRGADPFILTTHSKAPPSAFASEKKHVQMLLKRAENIHQSF</sequence>
<keyword evidence="1" id="KW-0677">Repeat</keyword>
<organism evidence="5 6">
    <name type="scientific">Daphnia galeata</name>
    <dbReference type="NCBI Taxonomy" id="27404"/>
    <lineage>
        <taxon>Eukaryota</taxon>
        <taxon>Metazoa</taxon>
        <taxon>Ecdysozoa</taxon>
        <taxon>Arthropoda</taxon>
        <taxon>Crustacea</taxon>
        <taxon>Branchiopoda</taxon>
        <taxon>Diplostraca</taxon>
        <taxon>Cladocera</taxon>
        <taxon>Anomopoda</taxon>
        <taxon>Daphniidae</taxon>
        <taxon>Daphnia</taxon>
    </lineage>
</organism>
<keyword evidence="4" id="KW-0472">Membrane</keyword>
<dbReference type="SMART" id="SM00248">
    <property type="entry name" value="ANK"/>
    <property type="match status" value="2"/>
</dbReference>
<proteinExistence type="predicted"/>
<evidence type="ECO:0000313" key="6">
    <source>
        <dbReference type="Proteomes" id="UP000789390"/>
    </source>
</evidence>
<dbReference type="InterPro" id="IPR036770">
    <property type="entry name" value="Ankyrin_rpt-contain_sf"/>
</dbReference>
<dbReference type="PROSITE" id="PS50088">
    <property type="entry name" value="ANK_REPEAT"/>
    <property type="match status" value="1"/>
</dbReference>
<dbReference type="OrthoDB" id="448455at2759"/>
<dbReference type="InterPro" id="IPR002110">
    <property type="entry name" value="Ankyrin_rpt"/>
</dbReference>
<dbReference type="Proteomes" id="UP000789390">
    <property type="component" value="Unassembled WGS sequence"/>
</dbReference>
<name>A0A8J2S1W5_9CRUS</name>